<evidence type="ECO:0000256" key="5">
    <source>
        <dbReference type="ARBA" id="ARBA00022519"/>
    </source>
</evidence>
<feature type="transmembrane region" description="Helical" evidence="9">
    <location>
        <begin position="81"/>
        <end position="97"/>
    </location>
</feature>
<feature type="transmembrane region" description="Helical" evidence="9">
    <location>
        <begin position="197"/>
        <end position="214"/>
    </location>
</feature>
<dbReference type="GO" id="GO:0043190">
    <property type="term" value="C:ATP-binding cassette (ABC) transporter complex"/>
    <property type="evidence" value="ECO:0007669"/>
    <property type="project" value="InterPro"/>
</dbReference>
<dbReference type="PANTHER" id="PTHR30413:SF8">
    <property type="entry name" value="TRANSPORT PERMEASE PROTEIN"/>
    <property type="match status" value="1"/>
</dbReference>
<dbReference type="GO" id="GO:0140359">
    <property type="term" value="F:ABC-type transporter activity"/>
    <property type="evidence" value="ECO:0007669"/>
    <property type="project" value="InterPro"/>
</dbReference>
<comment type="caution">
    <text evidence="11">The sequence shown here is derived from an EMBL/GenBank/DDBJ whole genome shotgun (WGS) entry which is preliminary data.</text>
</comment>
<evidence type="ECO:0000259" key="10">
    <source>
        <dbReference type="PROSITE" id="PS51012"/>
    </source>
</evidence>
<evidence type="ECO:0000256" key="1">
    <source>
        <dbReference type="ARBA" id="ARBA00004429"/>
    </source>
</evidence>
<evidence type="ECO:0000313" key="12">
    <source>
        <dbReference type="Proteomes" id="UP000468388"/>
    </source>
</evidence>
<dbReference type="PROSITE" id="PS51012">
    <property type="entry name" value="ABC_TM2"/>
    <property type="match status" value="1"/>
</dbReference>
<keyword evidence="6 9" id="KW-0812">Transmembrane</keyword>
<evidence type="ECO:0000256" key="7">
    <source>
        <dbReference type="ARBA" id="ARBA00022989"/>
    </source>
</evidence>
<dbReference type="PANTHER" id="PTHR30413">
    <property type="entry name" value="INNER MEMBRANE TRANSPORT PERMEASE"/>
    <property type="match status" value="1"/>
</dbReference>
<evidence type="ECO:0000256" key="9">
    <source>
        <dbReference type="RuleBase" id="RU361157"/>
    </source>
</evidence>
<dbReference type="Pfam" id="PF01061">
    <property type="entry name" value="ABC2_membrane"/>
    <property type="match status" value="1"/>
</dbReference>
<sequence>MIDLQTQWKWKIEAKTRWFQWNLKELWQYKDLLNRFVRRDLIANYQQTVLGPFWIFLQPALTTLVYWLIFGKVARISTDGIPPVLFYLPGIIIWSYFSDCLNGTMYTFLQNSALFSKVYFPRLIIPLSAIVSHTIRMLVQLLLFTGIYLFYLIFTEAVKPNLYILLLPFLILLTAAFSLGTGLIISVMTARYRDLDYALQFVLRLFMFASPVVYPTSIVPEKYRFVFWLNPLTPIIESFRTAFFTTGPLHYKYLLLTLFSVTVILFTGLTLFKKKELNVMDII</sequence>
<dbReference type="GO" id="GO:0015920">
    <property type="term" value="P:lipopolysaccharide transport"/>
    <property type="evidence" value="ECO:0007669"/>
    <property type="project" value="TreeGrafter"/>
</dbReference>
<feature type="transmembrane region" description="Helical" evidence="9">
    <location>
        <begin position="137"/>
        <end position="154"/>
    </location>
</feature>
<dbReference type="InterPro" id="IPR013525">
    <property type="entry name" value="ABC2_TM"/>
</dbReference>
<proteinExistence type="inferred from homology"/>
<evidence type="ECO:0000256" key="2">
    <source>
        <dbReference type="ARBA" id="ARBA00007783"/>
    </source>
</evidence>
<reference evidence="11 12" key="1">
    <citation type="submission" date="2019-12" db="EMBL/GenBank/DDBJ databases">
        <title>The draft genomic sequence of strain Chitinophaga oryziterrae JCM 16595.</title>
        <authorList>
            <person name="Zhang X."/>
        </authorList>
    </citation>
    <scope>NUCLEOTIDE SEQUENCE [LARGE SCALE GENOMIC DNA]</scope>
    <source>
        <strain evidence="11 12">JCM 16595</strain>
    </source>
</reference>
<keyword evidence="12" id="KW-1185">Reference proteome</keyword>
<feature type="domain" description="ABC transmembrane type-2" evidence="10">
    <location>
        <begin position="50"/>
        <end position="275"/>
    </location>
</feature>
<dbReference type="Proteomes" id="UP000468388">
    <property type="component" value="Unassembled WGS sequence"/>
</dbReference>
<keyword evidence="7 9" id="KW-1133">Transmembrane helix</keyword>
<keyword evidence="5" id="KW-0997">Cell inner membrane</keyword>
<keyword evidence="8 9" id="KW-0472">Membrane</keyword>
<gene>
    <name evidence="11" type="ORF">GO495_06155</name>
</gene>
<dbReference type="PRINTS" id="PR00164">
    <property type="entry name" value="ABC2TRNSPORT"/>
</dbReference>
<evidence type="ECO:0000256" key="6">
    <source>
        <dbReference type="ARBA" id="ARBA00022692"/>
    </source>
</evidence>
<dbReference type="InterPro" id="IPR047817">
    <property type="entry name" value="ABC2_TM_bact-type"/>
</dbReference>
<evidence type="ECO:0000256" key="3">
    <source>
        <dbReference type="ARBA" id="ARBA00022448"/>
    </source>
</evidence>
<feature type="transmembrane region" description="Helical" evidence="9">
    <location>
        <begin position="160"/>
        <end position="185"/>
    </location>
</feature>
<name>A0A6N8J4K8_9BACT</name>
<dbReference type="EMBL" id="WRXO01000001">
    <property type="protein sequence ID" value="MVT40157.1"/>
    <property type="molecule type" value="Genomic_DNA"/>
</dbReference>
<feature type="transmembrane region" description="Helical" evidence="9">
    <location>
        <begin position="253"/>
        <end position="272"/>
    </location>
</feature>
<protein>
    <recommendedName>
        <fullName evidence="9">Transport permease protein</fullName>
    </recommendedName>
</protein>
<keyword evidence="3 9" id="KW-0813">Transport</keyword>
<dbReference type="AlphaFoldDB" id="A0A6N8J4K8"/>
<organism evidence="11 12">
    <name type="scientific">Chitinophaga oryziterrae</name>
    <dbReference type="NCBI Taxonomy" id="1031224"/>
    <lineage>
        <taxon>Bacteria</taxon>
        <taxon>Pseudomonadati</taxon>
        <taxon>Bacteroidota</taxon>
        <taxon>Chitinophagia</taxon>
        <taxon>Chitinophagales</taxon>
        <taxon>Chitinophagaceae</taxon>
        <taxon>Chitinophaga</taxon>
    </lineage>
</organism>
<dbReference type="InterPro" id="IPR000412">
    <property type="entry name" value="ABC_2_transport"/>
</dbReference>
<feature type="transmembrane region" description="Helical" evidence="9">
    <location>
        <begin position="49"/>
        <end position="69"/>
    </location>
</feature>
<comment type="similarity">
    <text evidence="2 9">Belongs to the ABC-2 integral membrane protein family.</text>
</comment>
<evidence type="ECO:0000256" key="8">
    <source>
        <dbReference type="ARBA" id="ARBA00023136"/>
    </source>
</evidence>
<keyword evidence="4 9" id="KW-1003">Cell membrane</keyword>
<comment type="subcellular location">
    <subcellularLocation>
        <location evidence="1">Cell inner membrane</location>
        <topology evidence="1">Multi-pass membrane protein</topology>
    </subcellularLocation>
    <subcellularLocation>
        <location evidence="9">Cell membrane</location>
        <topology evidence="9">Multi-pass membrane protein</topology>
    </subcellularLocation>
</comment>
<accession>A0A6N8J4K8</accession>
<evidence type="ECO:0000313" key="11">
    <source>
        <dbReference type="EMBL" id="MVT40157.1"/>
    </source>
</evidence>
<evidence type="ECO:0000256" key="4">
    <source>
        <dbReference type="ARBA" id="ARBA00022475"/>
    </source>
</evidence>